<evidence type="ECO:0000313" key="3">
    <source>
        <dbReference type="EMBL" id="MBK1784680.1"/>
    </source>
</evidence>
<dbReference type="Proteomes" id="UP000635245">
    <property type="component" value="Unassembled WGS sequence"/>
</dbReference>
<dbReference type="EMBL" id="JAENJH010000002">
    <property type="protein sequence ID" value="MBK1784680.1"/>
    <property type="molecule type" value="Genomic_DNA"/>
</dbReference>
<feature type="transmembrane region" description="Helical" evidence="2">
    <location>
        <begin position="72"/>
        <end position="97"/>
    </location>
</feature>
<comment type="caution">
    <text evidence="3">The sequence shown here is derived from an EMBL/GenBank/DDBJ whole genome shotgun (WGS) entry which is preliminary data.</text>
</comment>
<name>A0A934QQT6_9PSEU</name>
<dbReference type="AlphaFoldDB" id="A0A934QQT6"/>
<reference evidence="3" key="1">
    <citation type="submission" date="2020-12" db="EMBL/GenBank/DDBJ databases">
        <title>Prauserella sp. ASG 168, a novel actinomycete isolated from cave rock.</title>
        <authorList>
            <person name="Suriyachadkun C."/>
        </authorList>
    </citation>
    <scope>NUCLEOTIDE SEQUENCE</scope>
    <source>
        <strain evidence="3">ASG 168</strain>
    </source>
</reference>
<dbReference type="PANTHER" id="PTHR35335:SF1">
    <property type="entry name" value="UPF0716 PROTEIN FXSA"/>
    <property type="match status" value="1"/>
</dbReference>
<dbReference type="RefSeq" id="WP_200318295.1">
    <property type="nucleotide sequence ID" value="NZ_JAENJH010000002.1"/>
</dbReference>
<sequence>MAVVFLLYVVAEVAAVWAVVSLIGFLPTLGVLLAGAFLGSWLARREGGKAARAFMDTSRSGRSPHAEITDGMLIGMGGLLILLPGFVSDIFGLLLLLPPTRGVVRRSWLRRIEKRAPLGGYPGQQQERVIVVDSEVVSENKGNGPDQDPPPRMIIDSQ</sequence>
<dbReference type="GO" id="GO:0016020">
    <property type="term" value="C:membrane"/>
    <property type="evidence" value="ECO:0007669"/>
    <property type="project" value="InterPro"/>
</dbReference>
<feature type="region of interest" description="Disordered" evidence="1">
    <location>
        <begin position="135"/>
        <end position="158"/>
    </location>
</feature>
<keyword evidence="2" id="KW-1133">Transmembrane helix</keyword>
<dbReference type="Pfam" id="PF04186">
    <property type="entry name" value="FxsA"/>
    <property type="match status" value="1"/>
</dbReference>
<proteinExistence type="predicted"/>
<keyword evidence="2" id="KW-0472">Membrane</keyword>
<dbReference type="InterPro" id="IPR007313">
    <property type="entry name" value="FxsA"/>
</dbReference>
<evidence type="ECO:0000256" key="1">
    <source>
        <dbReference type="SAM" id="MobiDB-lite"/>
    </source>
</evidence>
<keyword evidence="4" id="KW-1185">Reference proteome</keyword>
<organism evidence="3 4">
    <name type="scientific">Prauserella cavernicola</name>
    <dbReference type="NCBI Taxonomy" id="2800127"/>
    <lineage>
        <taxon>Bacteria</taxon>
        <taxon>Bacillati</taxon>
        <taxon>Actinomycetota</taxon>
        <taxon>Actinomycetes</taxon>
        <taxon>Pseudonocardiales</taxon>
        <taxon>Pseudonocardiaceae</taxon>
        <taxon>Prauserella</taxon>
    </lineage>
</organism>
<evidence type="ECO:0000256" key="2">
    <source>
        <dbReference type="SAM" id="Phobius"/>
    </source>
</evidence>
<dbReference type="NCBIfam" id="NF008528">
    <property type="entry name" value="PRK11463.1-2"/>
    <property type="match status" value="1"/>
</dbReference>
<accession>A0A934QQT6</accession>
<dbReference type="PANTHER" id="PTHR35335">
    <property type="entry name" value="UPF0716 PROTEIN FXSA"/>
    <property type="match status" value="1"/>
</dbReference>
<protein>
    <submittedName>
        <fullName evidence="3">FxsA family protein</fullName>
    </submittedName>
</protein>
<evidence type="ECO:0000313" key="4">
    <source>
        <dbReference type="Proteomes" id="UP000635245"/>
    </source>
</evidence>
<gene>
    <name evidence="3" type="ORF">JHE00_10110</name>
</gene>
<keyword evidence="2" id="KW-0812">Transmembrane</keyword>